<gene>
    <name evidence="2" type="ORF">AMECASPLE_032361</name>
</gene>
<feature type="transmembrane region" description="Helical" evidence="1">
    <location>
        <begin position="20"/>
        <end position="46"/>
    </location>
</feature>
<accession>A0ABV0Z5B4</accession>
<evidence type="ECO:0000313" key="2">
    <source>
        <dbReference type="EMBL" id="MEQ2301084.1"/>
    </source>
</evidence>
<evidence type="ECO:0000256" key="1">
    <source>
        <dbReference type="SAM" id="Phobius"/>
    </source>
</evidence>
<organism evidence="2 3">
    <name type="scientific">Ameca splendens</name>
    <dbReference type="NCBI Taxonomy" id="208324"/>
    <lineage>
        <taxon>Eukaryota</taxon>
        <taxon>Metazoa</taxon>
        <taxon>Chordata</taxon>
        <taxon>Craniata</taxon>
        <taxon>Vertebrata</taxon>
        <taxon>Euteleostomi</taxon>
        <taxon>Actinopterygii</taxon>
        <taxon>Neopterygii</taxon>
        <taxon>Teleostei</taxon>
        <taxon>Neoteleostei</taxon>
        <taxon>Acanthomorphata</taxon>
        <taxon>Ovalentaria</taxon>
        <taxon>Atherinomorphae</taxon>
        <taxon>Cyprinodontiformes</taxon>
        <taxon>Goodeidae</taxon>
        <taxon>Ameca</taxon>
    </lineage>
</organism>
<comment type="caution">
    <text evidence="2">The sequence shown here is derived from an EMBL/GenBank/DDBJ whole genome shotgun (WGS) entry which is preliminary data.</text>
</comment>
<name>A0ABV0Z5B4_9TELE</name>
<reference evidence="2 3" key="1">
    <citation type="submission" date="2021-06" db="EMBL/GenBank/DDBJ databases">
        <authorList>
            <person name="Palmer J.M."/>
        </authorList>
    </citation>
    <scope>NUCLEOTIDE SEQUENCE [LARGE SCALE GENOMIC DNA]</scope>
    <source>
        <strain evidence="2 3">AS_MEX2019</strain>
        <tissue evidence="2">Muscle</tissue>
    </source>
</reference>
<dbReference type="EMBL" id="JAHRIP010051211">
    <property type="protein sequence ID" value="MEQ2301084.1"/>
    <property type="molecule type" value="Genomic_DNA"/>
</dbReference>
<keyword evidence="1" id="KW-0812">Transmembrane</keyword>
<keyword evidence="1" id="KW-0472">Membrane</keyword>
<evidence type="ECO:0000313" key="3">
    <source>
        <dbReference type="Proteomes" id="UP001469553"/>
    </source>
</evidence>
<proteinExistence type="predicted"/>
<protein>
    <submittedName>
        <fullName evidence="2">Uncharacterized protein</fullName>
    </submittedName>
</protein>
<keyword evidence="3" id="KW-1185">Reference proteome</keyword>
<sequence>MWDSWLDVFGKYKVLVSSVIISFAVFAAILTLCGCCCIPCLCSLFNRLITTAISPMEDRVAHLYPLLKHQGNDQEDDQDDEDDDDPTDLTFLTYTQFHLYMILWFKCQ</sequence>
<dbReference type="Proteomes" id="UP001469553">
    <property type="component" value="Unassembled WGS sequence"/>
</dbReference>
<keyword evidence="1" id="KW-1133">Transmembrane helix</keyword>